<dbReference type="InterPro" id="IPR020845">
    <property type="entry name" value="AMP-binding_CS"/>
</dbReference>
<dbReference type="InterPro" id="IPR042099">
    <property type="entry name" value="ANL_N_sf"/>
</dbReference>
<dbReference type="GO" id="GO:0016746">
    <property type="term" value="F:acyltransferase activity"/>
    <property type="evidence" value="ECO:0007669"/>
    <property type="project" value="InterPro"/>
</dbReference>
<dbReference type="SUPFAM" id="SSF56801">
    <property type="entry name" value="Acetyl-CoA synthetase-like"/>
    <property type="match status" value="1"/>
</dbReference>
<dbReference type="InterPro" id="IPR036736">
    <property type="entry name" value="ACP-like_sf"/>
</dbReference>
<proteinExistence type="predicted"/>
<dbReference type="InterPro" id="IPR045851">
    <property type="entry name" value="AMP-bd_C_sf"/>
</dbReference>
<dbReference type="CDD" id="cd07989">
    <property type="entry name" value="LPLAT_AGPAT-like"/>
    <property type="match status" value="1"/>
</dbReference>
<dbReference type="Pfam" id="PF00501">
    <property type="entry name" value="AMP-binding"/>
    <property type="match status" value="1"/>
</dbReference>
<dbReference type="Pfam" id="PF01553">
    <property type="entry name" value="Acyltransferase"/>
    <property type="match status" value="1"/>
</dbReference>
<dbReference type="GO" id="GO:0016020">
    <property type="term" value="C:membrane"/>
    <property type="evidence" value="ECO:0007669"/>
    <property type="project" value="TreeGrafter"/>
</dbReference>
<dbReference type="PATRIC" id="fig|1162668.3.peg.1968"/>
<dbReference type="SUPFAM" id="SSF47336">
    <property type="entry name" value="ACP-like"/>
    <property type="match status" value="1"/>
</dbReference>
<protein>
    <submittedName>
        <fullName evidence="3">Putative long-chain fattyacid-CoA ligase</fullName>
    </submittedName>
</protein>
<dbReference type="InterPro" id="IPR009081">
    <property type="entry name" value="PP-bd_ACP"/>
</dbReference>
<dbReference type="KEGG" id="lfc:LFE_1654"/>
<dbReference type="PROSITE" id="PS00455">
    <property type="entry name" value="AMP_BINDING"/>
    <property type="match status" value="1"/>
</dbReference>
<gene>
    <name evidence="3" type="ordered locus">LFE_1654</name>
</gene>
<keyword evidence="3" id="KW-0436">Ligase</keyword>
<dbReference type="InterPro" id="IPR000873">
    <property type="entry name" value="AMP-dep_synth/lig_dom"/>
</dbReference>
<dbReference type="Gene3D" id="3.40.50.12780">
    <property type="entry name" value="N-terminal domain of ligase-like"/>
    <property type="match status" value="1"/>
</dbReference>
<dbReference type="SUPFAM" id="SSF69593">
    <property type="entry name" value="Glycerol-3-phosphate (1)-acyltransferase"/>
    <property type="match status" value="1"/>
</dbReference>
<feature type="domain" description="Carrier" evidence="2">
    <location>
        <begin position="557"/>
        <end position="635"/>
    </location>
</feature>
<dbReference type="PANTHER" id="PTHR43272:SF52">
    <property type="entry name" value="AMP-DEPENDENT SYNTHETASE_LIGASE DOMAIN-CONTAINING PROTEIN"/>
    <property type="match status" value="1"/>
</dbReference>
<dbReference type="Proteomes" id="UP000007382">
    <property type="component" value="Chromosome"/>
</dbReference>
<dbReference type="Gene3D" id="3.30.300.30">
    <property type="match status" value="1"/>
</dbReference>
<dbReference type="STRING" id="1162668.LFE_1654"/>
<dbReference type="HOGENOM" id="CLU_000022_45_1_0"/>
<dbReference type="PROSITE" id="PS50075">
    <property type="entry name" value="CARRIER"/>
    <property type="match status" value="1"/>
</dbReference>
<dbReference type="Pfam" id="PF00550">
    <property type="entry name" value="PP-binding"/>
    <property type="match status" value="1"/>
</dbReference>
<sequence>MTMDRPQTLFEGFFRRIKEEPGDVLGVDVVQKDGQLFPVAYDGRMASARVGQLMDQIRVDPGMVVGLTGPPGMTWILAAMAILGRGATVMAIDHLMPPAEMGFHLKNFEADRMVVISQAVSSLTGVWGGEVVSVSTESPLSSGEGDAAINALGKRCVQGKTDDVAFLLMTSGTTGNAKGVPLTHKNILSDVFSFEKLHVYRKGDKVLGMLPLHHAYPAMGLFHLPILLGAVPVFVPDNHPKTIAWCLSNQNIALFPGVPAIWEGFHQKLMEGVRQKGTIKEFVAKKILAPMVRNLSRTGFPSIGKMAFPAVHARFGQSLRALSSGGAPLDRAIIEDFMGFGLMLLEGYGLTETSPVVSFNIPEAFRIGSVGRPLDGVSVRISEAGEVQVKGENVATSYWLDRYRRESLVDQDGWFSTGDRGDLSDGYLTLTGRLKELLVLPNGKKIQPEAIESRWISDPLVSEIAVTLRKGVPWLLVRPDIESFQRSGRTNIVPIVTDMFNLMQQSLPSHSRLGGFSIVRDPLPRTRLMKLKRYLLPEIVEELESEKQNEGKEPLPKDVDPIEQKTFTILNEVLTIKRPVRMEDHLEIDLGLDSLGRLELVSALEEGFGARIPEDALLNNLLTVKDLMVAVSLWANGLKVAEKKTLEGHYWETPLTEKELAEVPHRPLSPDGQSLSSGLKAFHLFLRGTSSIFFRANLPRFEKTDKGWIYETFNGEKAIWPDGPFVIVANHGSYLDGFLISAALPDEILSRTVLLGFSPIFDHPRIHPLKDPFGVISIDPDKASSALRVSYRMLEEGKGILVFPEGDRSHDGKIKMFRPGTAHLLGAFPCPVIPVGIIGSFEAYPRNKRFPVPRKITLRFGFPVSPEDLSRESTSRLNLELFSLVNNLLPENMQSEG</sequence>
<dbReference type="AlphaFoldDB" id="I0IPY6"/>
<reference evidence="4" key="2">
    <citation type="submission" date="2012-03" db="EMBL/GenBank/DDBJ databases">
        <title>The complete genome sequence of the pioneer microbe on fresh volcanic deposit, Leptospirillum ferrooxidans strain C2-3.</title>
        <authorList>
            <person name="Fujimura R."/>
            <person name="Sato Y."/>
            <person name="Nishizawa T."/>
            <person name="Nanba K."/>
            <person name="Oshima K."/>
            <person name="Hattori M."/>
            <person name="Kamijo T."/>
            <person name="Ohta H."/>
        </authorList>
    </citation>
    <scope>NUCLEOTIDE SEQUENCE [LARGE SCALE GENOMIC DNA]</scope>
    <source>
        <strain evidence="4">C2-3</strain>
    </source>
</reference>
<keyword evidence="4" id="KW-1185">Reference proteome</keyword>
<name>I0IPY6_LEPFC</name>
<dbReference type="eggNOG" id="COG1022">
    <property type="taxonomic scope" value="Bacteria"/>
</dbReference>
<dbReference type="InterPro" id="IPR002123">
    <property type="entry name" value="Plipid/glycerol_acylTrfase"/>
</dbReference>
<evidence type="ECO:0000256" key="1">
    <source>
        <dbReference type="ARBA" id="ARBA00024484"/>
    </source>
</evidence>
<accession>I0IPY6</accession>
<organism evidence="3 4">
    <name type="scientific">Leptospirillum ferrooxidans (strain C2-3)</name>
    <dbReference type="NCBI Taxonomy" id="1162668"/>
    <lineage>
        <taxon>Bacteria</taxon>
        <taxon>Pseudomonadati</taxon>
        <taxon>Nitrospirota</taxon>
        <taxon>Nitrospiria</taxon>
        <taxon>Nitrospirales</taxon>
        <taxon>Nitrospiraceae</taxon>
        <taxon>Leptospirillum</taxon>
    </lineage>
</organism>
<evidence type="ECO:0000313" key="4">
    <source>
        <dbReference type="Proteomes" id="UP000007382"/>
    </source>
</evidence>
<dbReference type="EMBL" id="AP012342">
    <property type="protein sequence ID" value="BAM07335.1"/>
    <property type="molecule type" value="Genomic_DNA"/>
</dbReference>
<dbReference type="SMART" id="SM00563">
    <property type="entry name" value="PlsC"/>
    <property type="match status" value="1"/>
</dbReference>
<dbReference type="GO" id="GO:0004467">
    <property type="term" value="F:long-chain fatty acid-CoA ligase activity"/>
    <property type="evidence" value="ECO:0007669"/>
    <property type="project" value="UniProtKB-EC"/>
</dbReference>
<reference evidence="3 4" key="1">
    <citation type="journal article" date="2012" name="J. Bacteriol.">
        <title>Complete Genome Sequence of Leptospirillum ferrooxidans Strain C2-3, Isolated from a Fresh Volcanic Ash Deposit on the Island of Miyake, Japan.</title>
        <authorList>
            <person name="Fujimura R."/>
            <person name="Sato Y."/>
            <person name="Nishizawa T."/>
            <person name="Oshima K."/>
            <person name="Kim S.-W."/>
            <person name="Hattori M."/>
            <person name="Kamijo T."/>
            <person name="Ohta H."/>
        </authorList>
    </citation>
    <scope>NUCLEOTIDE SEQUENCE [LARGE SCALE GENOMIC DNA]</scope>
    <source>
        <strain evidence="3 4">C2-3</strain>
    </source>
</reference>
<comment type="catalytic activity">
    <reaction evidence="1">
        <text>a long-chain fatty acid + ATP + CoA = a long-chain fatty acyl-CoA + AMP + diphosphate</text>
        <dbReference type="Rhea" id="RHEA:15421"/>
        <dbReference type="ChEBI" id="CHEBI:30616"/>
        <dbReference type="ChEBI" id="CHEBI:33019"/>
        <dbReference type="ChEBI" id="CHEBI:57287"/>
        <dbReference type="ChEBI" id="CHEBI:57560"/>
        <dbReference type="ChEBI" id="CHEBI:83139"/>
        <dbReference type="ChEBI" id="CHEBI:456215"/>
        <dbReference type="EC" id="6.2.1.3"/>
    </reaction>
    <physiologicalReaction direction="left-to-right" evidence="1">
        <dbReference type="Rhea" id="RHEA:15422"/>
    </physiologicalReaction>
</comment>
<dbReference type="PANTHER" id="PTHR43272">
    <property type="entry name" value="LONG-CHAIN-FATTY-ACID--COA LIGASE"/>
    <property type="match status" value="1"/>
</dbReference>
<evidence type="ECO:0000313" key="3">
    <source>
        <dbReference type="EMBL" id="BAM07335.1"/>
    </source>
</evidence>
<dbReference type="Gene3D" id="1.10.1200.10">
    <property type="entry name" value="ACP-like"/>
    <property type="match status" value="1"/>
</dbReference>
<dbReference type="eggNOG" id="COG0204">
    <property type="taxonomic scope" value="Bacteria"/>
</dbReference>
<evidence type="ECO:0000259" key="2">
    <source>
        <dbReference type="PROSITE" id="PS50075"/>
    </source>
</evidence>